<feature type="chain" id="PRO_5045644722" description="YkuD domain-containing protein" evidence="1">
    <location>
        <begin position="24"/>
        <end position="282"/>
    </location>
</feature>
<gene>
    <name evidence="2" type="ORF">QYB97_14035</name>
</gene>
<accession>A0ABT8HXU1</accession>
<sequence length="282" mass="32145">MPSRQTRIAFLFVIILMFIPFQAAEASEFPFTVYPVPEKGTILKWEKVNELLPTGKKFKVIDLETGFYLSVQRRAGNKHADVQPLTYKDTAVLKYLYNGKWSWRRRAILIPVKGKMLAASMHGMPHGAGALPNGFPGHFCIHFAGSTTHKTRNADPSHKLMILKAGGKLEDYAHHANPHQVVQMYLLSLKENDPDLMKPVLPEKGDLRKRLLKTGKGVTAIHYDIRGKESKKHRTFKTVIPIKTIIYRKNEGVEKRMVHITVARLTPWSAWKISKVNWGEED</sequence>
<organism evidence="2 3">
    <name type="scientific">Fictibacillus fluitans</name>
    <dbReference type="NCBI Taxonomy" id="3058422"/>
    <lineage>
        <taxon>Bacteria</taxon>
        <taxon>Bacillati</taxon>
        <taxon>Bacillota</taxon>
        <taxon>Bacilli</taxon>
        <taxon>Bacillales</taxon>
        <taxon>Fictibacillaceae</taxon>
        <taxon>Fictibacillus</taxon>
    </lineage>
</organism>
<protein>
    <recommendedName>
        <fullName evidence="4">YkuD domain-containing protein</fullName>
    </recommendedName>
</protein>
<comment type="caution">
    <text evidence="2">The sequence shown here is derived from an EMBL/GenBank/DDBJ whole genome shotgun (WGS) entry which is preliminary data.</text>
</comment>
<keyword evidence="1" id="KW-0732">Signal</keyword>
<dbReference type="RefSeq" id="WP_301166632.1">
    <property type="nucleotide sequence ID" value="NZ_JAUHTR010000007.1"/>
</dbReference>
<dbReference type="EMBL" id="JAUHTR010000007">
    <property type="protein sequence ID" value="MDN4525600.1"/>
    <property type="molecule type" value="Genomic_DNA"/>
</dbReference>
<feature type="signal peptide" evidence="1">
    <location>
        <begin position="1"/>
        <end position="23"/>
    </location>
</feature>
<name>A0ABT8HXU1_9BACL</name>
<evidence type="ECO:0000313" key="2">
    <source>
        <dbReference type="EMBL" id="MDN4525600.1"/>
    </source>
</evidence>
<keyword evidence="3" id="KW-1185">Reference proteome</keyword>
<dbReference type="Proteomes" id="UP001172721">
    <property type="component" value="Unassembled WGS sequence"/>
</dbReference>
<proteinExistence type="predicted"/>
<evidence type="ECO:0000256" key="1">
    <source>
        <dbReference type="SAM" id="SignalP"/>
    </source>
</evidence>
<evidence type="ECO:0000313" key="3">
    <source>
        <dbReference type="Proteomes" id="UP001172721"/>
    </source>
</evidence>
<reference evidence="2" key="1">
    <citation type="submission" date="2023-07" db="EMBL/GenBank/DDBJ databases">
        <title>Fictibacillus sp. isolated from freshwater pond.</title>
        <authorList>
            <person name="Kirdat K."/>
            <person name="Bhat A."/>
            <person name="Mourya A."/>
            <person name="Yadav A."/>
        </authorList>
    </citation>
    <scope>NUCLEOTIDE SEQUENCE</scope>
    <source>
        <strain evidence="2">NE201</strain>
    </source>
</reference>
<evidence type="ECO:0008006" key="4">
    <source>
        <dbReference type="Google" id="ProtNLM"/>
    </source>
</evidence>